<feature type="compositionally biased region" description="Basic and acidic residues" evidence="1">
    <location>
        <begin position="60"/>
        <end position="97"/>
    </location>
</feature>
<feature type="non-terminal residue" evidence="2">
    <location>
        <position position="281"/>
    </location>
</feature>
<evidence type="ECO:0000313" key="2">
    <source>
        <dbReference type="EMBL" id="KMO30708.1"/>
    </source>
</evidence>
<sequence length="281" mass="32121">MSDQHLSEADIFAAGTEPHVQEQQPGPEPHQPEPAPQDQEPQPEPAQGEGQPQPEPQQPRQEDPFARERSGFLSDLKAERERRQEFERQLAERDRQMAEQMGRMRQMEEFFRQASQPRQQPQAPQQAPDPYEDPQGFARFQAQQVVERQLSPILERQQQYEQRTQAIIQGMQRQVAVGQYGADAAREAEEAFNTAAARNAIDRHEWERIQSAPNPFTAAVEWHQRQRTLETVGTDPSKWFETEFQRRAQQDPAFQQQMFALLNGQAREAAGAPAPAAPGAK</sequence>
<dbReference type="EMBL" id="LABY01000218">
    <property type="protein sequence ID" value="KMO30708.1"/>
    <property type="molecule type" value="Genomic_DNA"/>
</dbReference>
<comment type="caution">
    <text evidence="2">The sequence shown here is derived from an EMBL/GenBank/DDBJ whole genome shotgun (WGS) entry which is preliminary data.</text>
</comment>
<proteinExistence type="predicted"/>
<dbReference type="Proteomes" id="UP000035955">
    <property type="component" value="Unassembled WGS sequence"/>
</dbReference>
<gene>
    <name evidence="2" type="ORF">VQ02_27480</name>
</gene>
<feature type="region of interest" description="Disordered" evidence="1">
    <location>
        <begin position="1"/>
        <end position="140"/>
    </location>
</feature>
<protein>
    <submittedName>
        <fullName evidence="2">Uncharacterized protein</fullName>
    </submittedName>
</protein>
<feature type="compositionally biased region" description="Pro residues" evidence="1">
    <location>
        <begin position="26"/>
        <end position="35"/>
    </location>
</feature>
<organism evidence="2 3">
    <name type="scientific">Methylobacterium variabile</name>
    <dbReference type="NCBI Taxonomy" id="298794"/>
    <lineage>
        <taxon>Bacteria</taxon>
        <taxon>Pseudomonadati</taxon>
        <taxon>Pseudomonadota</taxon>
        <taxon>Alphaproteobacteria</taxon>
        <taxon>Hyphomicrobiales</taxon>
        <taxon>Methylobacteriaceae</taxon>
        <taxon>Methylobacterium</taxon>
    </lineage>
</organism>
<reference evidence="2 3" key="1">
    <citation type="submission" date="2015-03" db="EMBL/GenBank/DDBJ databases">
        <title>Genome sequencing of Methylobacterium variabile DSM 16961.</title>
        <authorList>
            <person name="Chaudhry V."/>
            <person name="Patil P.B."/>
        </authorList>
    </citation>
    <scope>NUCLEOTIDE SEQUENCE [LARGE SCALE GENOMIC DNA]</scope>
    <source>
        <strain evidence="2 3">DSM 16961</strain>
    </source>
</reference>
<dbReference type="OrthoDB" id="8404666at2"/>
<keyword evidence="3" id="KW-1185">Reference proteome</keyword>
<evidence type="ECO:0000256" key="1">
    <source>
        <dbReference type="SAM" id="MobiDB-lite"/>
    </source>
</evidence>
<dbReference type="RefSeq" id="WP_048447419.1">
    <property type="nucleotide sequence ID" value="NZ_LABY01000218.1"/>
</dbReference>
<dbReference type="AlphaFoldDB" id="A0A0J6SBI9"/>
<evidence type="ECO:0000313" key="3">
    <source>
        <dbReference type="Proteomes" id="UP000035955"/>
    </source>
</evidence>
<feature type="compositionally biased region" description="Low complexity" evidence="1">
    <location>
        <begin position="36"/>
        <end position="52"/>
    </location>
</feature>
<feature type="compositionally biased region" description="Low complexity" evidence="1">
    <location>
        <begin position="113"/>
        <end position="135"/>
    </location>
</feature>
<name>A0A0J6SBI9_9HYPH</name>
<accession>A0A0J6SBI9</accession>